<protein>
    <submittedName>
        <fullName evidence="3">Uncharacterized protein</fullName>
    </submittedName>
</protein>
<evidence type="ECO:0000313" key="4">
    <source>
        <dbReference type="Proteomes" id="UP001362999"/>
    </source>
</evidence>
<keyword evidence="4" id="KW-1185">Reference proteome</keyword>
<evidence type="ECO:0000256" key="1">
    <source>
        <dbReference type="SAM" id="Coils"/>
    </source>
</evidence>
<feature type="coiled-coil region" evidence="1">
    <location>
        <begin position="310"/>
        <end position="351"/>
    </location>
</feature>
<comment type="caution">
    <text evidence="3">The sequence shown here is derived from an EMBL/GenBank/DDBJ whole genome shotgun (WGS) entry which is preliminary data.</text>
</comment>
<organism evidence="3 4">
    <name type="scientific">Favolaschia claudopus</name>
    <dbReference type="NCBI Taxonomy" id="2862362"/>
    <lineage>
        <taxon>Eukaryota</taxon>
        <taxon>Fungi</taxon>
        <taxon>Dikarya</taxon>
        <taxon>Basidiomycota</taxon>
        <taxon>Agaricomycotina</taxon>
        <taxon>Agaricomycetes</taxon>
        <taxon>Agaricomycetidae</taxon>
        <taxon>Agaricales</taxon>
        <taxon>Marasmiineae</taxon>
        <taxon>Mycenaceae</taxon>
        <taxon>Favolaschia</taxon>
    </lineage>
</organism>
<feature type="region of interest" description="Disordered" evidence="2">
    <location>
        <begin position="912"/>
        <end position="940"/>
    </location>
</feature>
<reference evidence="3 4" key="1">
    <citation type="journal article" date="2024" name="J Genomics">
        <title>Draft genome sequencing and assembly of Favolaschia claudopus CIRM-BRFM 2984 isolated from oak limbs.</title>
        <authorList>
            <person name="Navarro D."/>
            <person name="Drula E."/>
            <person name="Chaduli D."/>
            <person name="Cazenave R."/>
            <person name="Ahrendt S."/>
            <person name="Wang J."/>
            <person name="Lipzen A."/>
            <person name="Daum C."/>
            <person name="Barry K."/>
            <person name="Grigoriev I.V."/>
            <person name="Favel A."/>
            <person name="Rosso M.N."/>
            <person name="Martin F."/>
        </authorList>
    </citation>
    <scope>NUCLEOTIDE SEQUENCE [LARGE SCALE GENOMIC DNA]</scope>
    <source>
        <strain evidence="3 4">CIRM-BRFM 2984</strain>
    </source>
</reference>
<feature type="compositionally biased region" description="Basic and acidic residues" evidence="2">
    <location>
        <begin position="916"/>
        <end position="935"/>
    </location>
</feature>
<evidence type="ECO:0000256" key="2">
    <source>
        <dbReference type="SAM" id="MobiDB-lite"/>
    </source>
</evidence>
<sequence>MTEKSIAAFQEFAKLAGFPVLEGMENIYNSSLWFEAVRKPPGATGSYWVAPQACSGSGSCCPKTVPLNLHLIPLVREHVRAQEYTALEPPEPPPDYDVSVEPLVPHAGGHGAILVASDSFRRASIIGIHAATTSCRQQRGIPLQFTESEPKDQNSRLRTQKRKERVLSLYHQIMMYYETYCTKPTVNFIVPDLEAFAIQHSSGIYVRVPEGLVKFRKLSADDETVLEEDIMRVLARTPLSNTHKSDFTLDGAYYQLRKDYYEEILKLKTDLLMVQDNLHNIEEKFNEGLQSMETESNKGRSAEQHWNDQKTELLQEIEQVNLKITELESKNAEIEQAYSNLESKFQQSEVSLLKAENSEDHLLAELDRVTETMKVQQGVLEETSSNLIAEQKKTATQNEIVEASQKRETLNETHIMELEQKIESMEITQKDLKAENVSVLKTNGMLALQIVGERAKIESLQQENERLMKEPPVLTDDQANIDFNMPDDSLETQWKTDSIHSTYRNSTFAAETEISDLKILLKTQEHQLSICTIRLFNVSDFHFKRKVLAQEKQALQHRNHTLEQQMQDFVVTFALFANANTFSRHRILRLTQCLNTESEDVIQLKRRLRSTQEKTDAYVAILQTAEKEKKTFHILHDHLMDLYKKAEVERNSLESTVQDLKNCLSTTQAHVDSVQKSKTTAENTITSLLRNQAGLQEKISALEVKDLDTQESLKKHFIQHESTEKVLRNLVSEAQNEILLLRQKLATIKVLFSYNSHVLDDCYQPLRIEALSLGQEGELRILGVESELEVEGLRVDYALRKVEAQHDVAVAYKNIEVVVGEEADAGNDNRGERRETETRISPLSKLDKLALAAYDENESPVPFSTLIGRHSVLADKVGRFCQFQHVVSATRYCEYAPGESGGQVTVTGIGASGKKTLSEDGSKDKRVSYHEDSDMKPPLTSTKIGVEYRKEAEELGALGTETSSVFAQGKESRYILENLHQPRLDLDKVIIGAPLLIRNINSPQPHNDNADTITFPCAPDVLYETKPRKDLKKKEGQLAESRQGWYYASLTNEVEQYNTTGEDSSAKILQSATRNQSREMVVTEIGPLTLTRAVSQTNGRLTWVPTAVTLALDHWSVVLVSANVWTTQSADLACNRREDSAASLGWKREGIGTCGGAQGCRHAGARDTQLTFVSLKSFCGGR</sequence>
<name>A0AAW0A1U6_9AGAR</name>
<dbReference type="Proteomes" id="UP001362999">
    <property type="component" value="Unassembled WGS sequence"/>
</dbReference>
<dbReference type="AlphaFoldDB" id="A0AAW0A1U6"/>
<keyword evidence="1" id="KW-0175">Coiled coil</keyword>
<feature type="coiled-coil region" evidence="1">
    <location>
        <begin position="393"/>
        <end position="470"/>
    </location>
</feature>
<proteinExistence type="predicted"/>
<gene>
    <name evidence="3" type="ORF">R3P38DRAFT_2797856</name>
</gene>
<evidence type="ECO:0000313" key="3">
    <source>
        <dbReference type="EMBL" id="KAK6997483.1"/>
    </source>
</evidence>
<accession>A0AAW0A1U6</accession>
<dbReference type="EMBL" id="JAWWNJ010000090">
    <property type="protein sequence ID" value="KAK6997483.1"/>
    <property type="molecule type" value="Genomic_DNA"/>
</dbReference>